<name>A0ABS1B5I8_9MICO</name>
<dbReference type="EMBL" id="JAEDAJ010000001">
    <property type="protein sequence ID" value="MBK0329911.1"/>
    <property type="molecule type" value="Genomic_DNA"/>
</dbReference>
<dbReference type="RefSeq" id="WP_200500593.1">
    <property type="nucleotide sequence ID" value="NZ_JAEDAJ010000001.1"/>
</dbReference>
<dbReference type="Proteomes" id="UP000612352">
    <property type="component" value="Unassembled WGS sequence"/>
</dbReference>
<feature type="transmembrane region" description="Helical" evidence="1">
    <location>
        <begin position="6"/>
        <end position="30"/>
    </location>
</feature>
<protein>
    <recommendedName>
        <fullName evidence="4">MAPEG family protein</fullName>
    </recommendedName>
</protein>
<keyword evidence="1" id="KW-0472">Membrane</keyword>
<proteinExistence type="predicted"/>
<evidence type="ECO:0000313" key="2">
    <source>
        <dbReference type="EMBL" id="MBK0329911.1"/>
    </source>
</evidence>
<gene>
    <name evidence="2" type="ORF">I8D64_00630</name>
</gene>
<organism evidence="2 3">
    <name type="scientific">Brachybacterium halotolerans</name>
    <dbReference type="NCBI Taxonomy" id="2795215"/>
    <lineage>
        <taxon>Bacteria</taxon>
        <taxon>Bacillati</taxon>
        <taxon>Actinomycetota</taxon>
        <taxon>Actinomycetes</taxon>
        <taxon>Micrococcales</taxon>
        <taxon>Dermabacteraceae</taxon>
        <taxon>Brachybacterium</taxon>
    </lineage>
</organism>
<sequence>MLTHLPELVVIVLALLLASLGGWPLSSFVLRLSRSPRRARPAAQRRGEVPVLEAPAHPAKDWSTPELLRGGLWIGLLERIAVTACVLADHPEMIAVVVALKGLGRYPELRAHEGASERFLVGTFASLLWAVAIGAIGLALLRTLA</sequence>
<evidence type="ECO:0008006" key="4">
    <source>
        <dbReference type="Google" id="ProtNLM"/>
    </source>
</evidence>
<feature type="transmembrane region" description="Helical" evidence="1">
    <location>
        <begin position="119"/>
        <end position="141"/>
    </location>
</feature>
<keyword evidence="1" id="KW-0812">Transmembrane</keyword>
<keyword evidence="1" id="KW-1133">Transmembrane helix</keyword>
<evidence type="ECO:0000313" key="3">
    <source>
        <dbReference type="Proteomes" id="UP000612352"/>
    </source>
</evidence>
<reference evidence="2 3" key="1">
    <citation type="submission" date="2020-12" db="EMBL/GenBank/DDBJ databases">
        <title>Brachybacterium sp. MASK1Z-5, whole genome shotgun sequence.</title>
        <authorList>
            <person name="Tuo L."/>
        </authorList>
    </citation>
    <scope>NUCLEOTIDE SEQUENCE [LARGE SCALE GENOMIC DNA]</scope>
    <source>
        <strain evidence="2 3">MASK1Z-5</strain>
    </source>
</reference>
<accession>A0ABS1B5I8</accession>
<evidence type="ECO:0000256" key="1">
    <source>
        <dbReference type="SAM" id="Phobius"/>
    </source>
</evidence>
<comment type="caution">
    <text evidence="2">The sequence shown here is derived from an EMBL/GenBank/DDBJ whole genome shotgun (WGS) entry which is preliminary data.</text>
</comment>
<keyword evidence="3" id="KW-1185">Reference proteome</keyword>